<dbReference type="Proteomes" id="UP000271974">
    <property type="component" value="Unassembled WGS sequence"/>
</dbReference>
<dbReference type="Gene3D" id="1.20.58.80">
    <property type="entry name" value="Phosphotransferase system, lactose/cellobiose-type IIA subunit"/>
    <property type="match status" value="1"/>
</dbReference>
<name>A0A433U352_ELYCH</name>
<reference evidence="3 4" key="1">
    <citation type="submission" date="2019-01" db="EMBL/GenBank/DDBJ databases">
        <title>A draft genome assembly of the solar-powered sea slug Elysia chlorotica.</title>
        <authorList>
            <person name="Cai H."/>
            <person name="Li Q."/>
            <person name="Fang X."/>
            <person name="Li J."/>
            <person name="Curtis N.E."/>
            <person name="Altenburger A."/>
            <person name="Shibata T."/>
            <person name="Feng M."/>
            <person name="Maeda T."/>
            <person name="Schwartz J.A."/>
            <person name="Shigenobu S."/>
            <person name="Lundholm N."/>
            <person name="Nishiyama T."/>
            <person name="Yang H."/>
            <person name="Hasebe M."/>
            <person name="Li S."/>
            <person name="Pierce S.K."/>
            <person name="Wang J."/>
        </authorList>
    </citation>
    <scope>NUCLEOTIDE SEQUENCE [LARGE SCALE GENOMIC DNA]</scope>
    <source>
        <strain evidence="3">EC2010</strain>
        <tissue evidence="3">Whole organism of an adult</tissue>
    </source>
</reference>
<feature type="region of interest" description="Disordered" evidence="1">
    <location>
        <begin position="393"/>
        <end position="413"/>
    </location>
</feature>
<evidence type="ECO:0000256" key="1">
    <source>
        <dbReference type="SAM" id="MobiDB-lite"/>
    </source>
</evidence>
<sequence>MASQERCPPARPPPPASASSHHSQASAPLPVHIKTYDDFNRVHDAAFKHINKGLAADERGEESVAESNYKKGFELMDRCLRCNLNEGELLRSFGYQHLEQSREMQSKLNKTRQQIIYRLRDLEARHAQATTDPSGGSMGELQSPQSPTGACALPSYEQAMSDSGSAAQPPAYDEDELTALGESLMRAESGSTALPANATELLSIPDGVQLFFISPNGLVSAPSYPTALHVVTFDQHSEQATASSGHAGPPPAFLYVGDWVYPLIPGTSPSLHTSYGAYIFPDVTTSQAGAAVGLMLPDLTPEATRQFEDIIRNFTVAESERRISAVSEVGGQQEQVDPATRVKQVEEPEVVTGEEEDKDTASKISKGILVAADWITWGVGKGAEKAGELLKAGSEKLRRGSQPTEEPRKVDPRVQQGVKYARVATKGAVKVTGYIVNKLGEATVVLAKQMAPHVRRHGEKVIPNSLKKENSSGKSTLDGVVKVAASGLQGFGTVFMGLEHAAKALGKSLTQETVQVVTHKYGEQAGMLTENTMYTAGNVAVAAYNVDNMGMKAIAKRTAKETGKAVLHDLNTGAQGKGGGGPGAPGPGSGGHPGSHSHNSQRKL</sequence>
<dbReference type="Pfam" id="PF06911">
    <property type="entry name" value="Senescence"/>
    <property type="match status" value="1"/>
</dbReference>
<feature type="region of interest" description="Disordered" evidence="1">
    <location>
        <begin position="129"/>
        <end position="152"/>
    </location>
</feature>
<feature type="compositionally biased region" description="Polar residues" evidence="1">
    <location>
        <begin position="129"/>
        <end position="148"/>
    </location>
</feature>
<dbReference type="GO" id="GO:0030514">
    <property type="term" value="P:negative regulation of BMP signaling pathway"/>
    <property type="evidence" value="ECO:0007669"/>
    <property type="project" value="TreeGrafter"/>
</dbReference>
<feature type="compositionally biased region" description="Gly residues" evidence="1">
    <location>
        <begin position="575"/>
        <end position="593"/>
    </location>
</feature>
<protein>
    <recommendedName>
        <fullName evidence="2">Senescence domain-containing protein</fullName>
    </recommendedName>
</protein>
<dbReference type="OrthoDB" id="20821at2759"/>
<dbReference type="GO" id="GO:0005886">
    <property type="term" value="C:plasma membrane"/>
    <property type="evidence" value="ECO:0007669"/>
    <property type="project" value="TreeGrafter"/>
</dbReference>
<dbReference type="InterPro" id="IPR045036">
    <property type="entry name" value="Spartin-like"/>
</dbReference>
<proteinExistence type="predicted"/>
<comment type="caution">
    <text evidence="3">The sequence shown here is derived from an EMBL/GenBank/DDBJ whole genome shotgun (WGS) entry which is preliminary data.</text>
</comment>
<gene>
    <name evidence="3" type="ORF">EGW08_003956</name>
</gene>
<dbReference type="PANTHER" id="PTHR21068">
    <property type="entry name" value="SPARTIN"/>
    <property type="match status" value="1"/>
</dbReference>
<evidence type="ECO:0000313" key="4">
    <source>
        <dbReference type="Proteomes" id="UP000271974"/>
    </source>
</evidence>
<evidence type="ECO:0000313" key="3">
    <source>
        <dbReference type="EMBL" id="RUS88254.1"/>
    </source>
</evidence>
<dbReference type="EMBL" id="RQTK01000088">
    <property type="protein sequence ID" value="RUS88254.1"/>
    <property type="molecule type" value="Genomic_DNA"/>
</dbReference>
<feature type="region of interest" description="Disordered" evidence="1">
    <location>
        <begin position="1"/>
        <end position="27"/>
    </location>
</feature>
<dbReference type="STRING" id="188477.A0A433U352"/>
<dbReference type="PANTHER" id="PTHR21068:SF43">
    <property type="entry name" value="SPARTIN"/>
    <property type="match status" value="1"/>
</dbReference>
<dbReference type="InterPro" id="IPR009686">
    <property type="entry name" value="Senescence/spartin_C"/>
</dbReference>
<organism evidence="3 4">
    <name type="scientific">Elysia chlorotica</name>
    <name type="common">Eastern emerald elysia</name>
    <name type="synonym">Sea slug</name>
    <dbReference type="NCBI Taxonomy" id="188477"/>
    <lineage>
        <taxon>Eukaryota</taxon>
        <taxon>Metazoa</taxon>
        <taxon>Spiralia</taxon>
        <taxon>Lophotrochozoa</taxon>
        <taxon>Mollusca</taxon>
        <taxon>Gastropoda</taxon>
        <taxon>Heterobranchia</taxon>
        <taxon>Euthyneura</taxon>
        <taxon>Panpulmonata</taxon>
        <taxon>Sacoglossa</taxon>
        <taxon>Placobranchoidea</taxon>
        <taxon>Plakobranchidae</taxon>
        <taxon>Elysia</taxon>
    </lineage>
</organism>
<feature type="domain" description="Senescence" evidence="2">
    <location>
        <begin position="367"/>
        <end position="560"/>
    </location>
</feature>
<feature type="region of interest" description="Disordered" evidence="1">
    <location>
        <begin position="565"/>
        <end position="604"/>
    </location>
</feature>
<dbReference type="GO" id="GO:0051301">
    <property type="term" value="P:cell division"/>
    <property type="evidence" value="ECO:0007669"/>
    <property type="project" value="TreeGrafter"/>
</dbReference>
<keyword evidence="4" id="KW-1185">Reference proteome</keyword>
<feature type="compositionally biased region" description="Low complexity" evidence="1">
    <location>
        <begin position="17"/>
        <end position="27"/>
    </location>
</feature>
<evidence type="ECO:0000259" key="2">
    <source>
        <dbReference type="Pfam" id="PF06911"/>
    </source>
</evidence>
<dbReference type="AlphaFoldDB" id="A0A433U352"/>
<accession>A0A433U352</accession>